<dbReference type="OrthoDB" id="3283619at2"/>
<organism evidence="2 3">
    <name type="scientific">Orlajensenia flava</name>
    <dbReference type="NCBI Taxonomy" id="2565934"/>
    <lineage>
        <taxon>Bacteria</taxon>
        <taxon>Bacillati</taxon>
        <taxon>Actinomycetota</taxon>
        <taxon>Actinomycetes</taxon>
        <taxon>Micrococcales</taxon>
        <taxon>Microbacteriaceae</taxon>
        <taxon>Orlajensenia</taxon>
    </lineage>
</organism>
<evidence type="ECO:0000259" key="1">
    <source>
        <dbReference type="Pfam" id="PF18588"/>
    </source>
</evidence>
<evidence type="ECO:0000313" key="3">
    <source>
        <dbReference type="Proteomes" id="UP000307380"/>
    </source>
</evidence>
<gene>
    <name evidence="2" type="ORF">E6C70_10935</name>
</gene>
<dbReference type="AlphaFoldDB" id="A0A4S4FUF4"/>
<keyword evidence="3" id="KW-1185">Reference proteome</keyword>
<dbReference type="EMBL" id="SSSN01000007">
    <property type="protein sequence ID" value="THG34074.1"/>
    <property type="molecule type" value="Genomic_DNA"/>
</dbReference>
<feature type="domain" description="Polysaccharide biosynthesis enzyme WcbI" evidence="1">
    <location>
        <begin position="26"/>
        <end position="219"/>
    </location>
</feature>
<name>A0A4S4FUF4_9MICO</name>
<dbReference type="InterPro" id="IPR041307">
    <property type="entry name" value="WcbI"/>
</dbReference>
<dbReference type="Proteomes" id="UP000307380">
    <property type="component" value="Unassembled WGS sequence"/>
</dbReference>
<sequence length="305" mass="33590">MNEAQSARRSHYADFYSPSVPTTGFGLIVGNCQAESLRIVLDSEELPLLRIPPVHELDAADVERLHVLISHADALVSQPIRNDYHGLRLGTSQLNASLPRGSRSATIPVVRYTGLHPFQLAMHVEGVDESPPMVAYHDVRVLAAAAGISLAGALRPRSVRAVAADSLAELRRREAELDVTISDLFDQPDFAEMRTVNHPGNRILMTLGDRVLTALGPPATATDPGRPLLNAVHAPREEWVIDAWGAREEPRRDWIVDGAIVDREEVAEAHRGWYARHPAFVHAALDRIGPLLRRWPRRPGAPLSL</sequence>
<comment type="caution">
    <text evidence="2">The sequence shown here is derived from an EMBL/GenBank/DDBJ whole genome shotgun (WGS) entry which is preliminary data.</text>
</comment>
<protein>
    <submittedName>
        <fullName evidence="2">Peptide ABC transporter ATPase</fullName>
    </submittedName>
</protein>
<reference evidence="2 3" key="1">
    <citation type="submission" date="2019-04" db="EMBL/GenBank/DDBJ databases">
        <authorList>
            <person name="Jiang L."/>
        </authorList>
    </citation>
    <scope>NUCLEOTIDE SEQUENCE [LARGE SCALE GENOMIC DNA]</scope>
    <source>
        <strain evidence="2 3">YIM 131861</strain>
    </source>
</reference>
<dbReference type="Pfam" id="PF18588">
    <property type="entry name" value="WcbI"/>
    <property type="match status" value="1"/>
</dbReference>
<evidence type="ECO:0000313" key="2">
    <source>
        <dbReference type="EMBL" id="THG34074.1"/>
    </source>
</evidence>
<accession>A0A4S4FUF4</accession>
<dbReference type="Gene3D" id="3.40.50.12080">
    <property type="match status" value="2"/>
</dbReference>
<proteinExistence type="predicted"/>